<name>A0A4U9VF36_9SPHI</name>
<organism evidence="7 8">
    <name type="scientific">Sphingobacterium thalpophilum</name>
    <dbReference type="NCBI Taxonomy" id="259"/>
    <lineage>
        <taxon>Bacteria</taxon>
        <taxon>Pseudomonadati</taxon>
        <taxon>Bacteroidota</taxon>
        <taxon>Sphingobacteriia</taxon>
        <taxon>Sphingobacteriales</taxon>
        <taxon>Sphingobacteriaceae</taxon>
        <taxon>Sphingobacterium</taxon>
    </lineage>
</organism>
<evidence type="ECO:0000259" key="5">
    <source>
        <dbReference type="Pfam" id="PF04073"/>
    </source>
</evidence>
<dbReference type="GeneID" id="78463920"/>
<reference evidence="6 9" key="2">
    <citation type="submission" date="2024-06" db="EMBL/GenBank/DDBJ databases">
        <title>Soil Sphingobacterium thalpophilum.</title>
        <authorList>
            <person name="Yang J."/>
            <person name="Li J."/>
        </authorList>
    </citation>
    <scope>NUCLEOTIDE SEQUENCE [LARGE SCALE GENOMIC DNA]</scope>
    <source>
        <strain evidence="6 9">22g91tb</strain>
    </source>
</reference>
<dbReference type="KEGG" id="stha:NCTC11429_03234"/>
<dbReference type="EMBL" id="LR590484">
    <property type="protein sequence ID" value="VTR45550.1"/>
    <property type="molecule type" value="Genomic_DNA"/>
</dbReference>
<dbReference type="InterPro" id="IPR007214">
    <property type="entry name" value="YbaK/aa-tRNA-synth-assoc-dom"/>
</dbReference>
<keyword evidence="2 4" id="KW-0648">Protein biosynthesis</keyword>
<keyword evidence="9" id="KW-1185">Reference proteome</keyword>
<dbReference type="AlphaFoldDB" id="A0A4U9VF36"/>
<dbReference type="EMBL" id="JBEOQB010000005">
    <property type="protein sequence ID" value="MEZ0453365.1"/>
    <property type="molecule type" value="Genomic_DNA"/>
</dbReference>
<evidence type="ECO:0000256" key="4">
    <source>
        <dbReference type="PIRNR" id="PIRNR006181"/>
    </source>
</evidence>
<evidence type="ECO:0000256" key="1">
    <source>
        <dbReference type="ARBA" id="ARBA00009798"/>
    </source>
</evidence>
<protein>
    <recommendedName>
        <fullName evidence="4">Cys-tRNA(Pro)/Cys-tRNA(Cys) deacylase</fullName>
        <ecNumber evidence="4">4.2.-.-</ecNumber>
    </recommendedName>
</protein>
<dbReference type="EC" id="4.2.-.-" evidence="4"/>
<evidence type="ECO:0000256" key="2">
    <source>
        <dbReference type="ARBA" id="ARBA00022917"/>
    </source>
</evidence>
<dbReference type="PANTHER" id="PTHR30411:SF0">
    <property type="entry name" value="CYS-TRNA(PRO)_CYS-TRNA(CYS) DEACYLASE YBAK"/>
    <property type="match status" value="1"/>
</dbReference>
<evidence type="ECO:0000313" key="8">
    <source>
        <dbReference type="Proteomes" id="UP000308196"/>
    </source>
</evidence>
<dbReference type="SUPFAM" id="SSF55826">
    <property type="entry name" value="YbaK/ProRS associated domain"/>
    <property type="match status" value="1"/>
</dbReference>
<dbReference type="Proteomes" id="UP000308196">
    <property type="component" value="Chromosome"/>
</dbReference>
<feature type="domain" description="YbaK/aminoacyl-tRNA synthetase-associated" evidence="5">
    <location>
        <begin position="35"/>
        <end position="145"/>
    </location>
</feature>
<dbReference type="CDD" id="cd00002">
    <property type="entry name" value="YbaK_deacylase"/>
    <property type="match status" value="1"/>
</dbReference>
<dbReference type="PIRSF" id="PIRSF006181">
    <property type="entry name" value="EbsC_YbaK"/>
    <property type="match status" value="1"/>
</dbReference>
<comment type="similarity">
    <text evidence="1 4">Belongs to the prolyl-tRNA editing family. YbaK/EbsC subfamily.</text>
</comment>
<evidence type="ECO:0000313" key="6">
    <source>
        <dbReference type="EMBL" id="MEZ0453365.1"/>
    </source>
</evidence>
<gene>
    <name evidence="7" type="primary">ybaK</name>
    <name evidence="6" type="ORF">ABTW24_17365</name>
    <name evidence="7" type="ORF">NCTC11429_03234</name>
</gene>
<reference evidence="7 8" key="1">
    <citation type="submission" date="2019-05" db="EMBL/GenBank/DDBJ databases">
        <authorList>
            <consortium name="Pathogen Informatics"/>
        </authorList>
    </citation>
    <scope>NUCLEOTIDE SEQUENCE [LARGE SCALE GENOMIC DNA]</scope>
    <source>
        <strain evidence="7 8">NCTC11429</strain>
    </source>
</reference>
<dbReference type="GO" id="GO:0002161">
    <property type="term" value="F:aminoacyl-tRNA deacylase activity"/>
    <property type="evidence" value="ECO:0007669"/>
    <property type="project" value="InterPro"/>
</dbReference>
<sequence>MLHKTNAVRLLDRVKVPYELKEYEVDEQDVSAGHVALSMGLSPEVLYKTLVLKGNKDPYLVAIVPGNAQLDLKKIAKASGNKNCEMLPLKDLVTVTGYVRGGCSPIGMKKLFPTFIEETAQLEERISVSAGKRGLQMLLDPDDLAGLTQAVWSDLISTNAGT</sequence>
<dbReference type="Pfam" id="PF04073">
    <property type="entry name" value="tRNA_edit"/>
    <property type="match status" value="1"/>
</dbReference>
<dbReference type="Gene3D" id="3.90.960.10">
    <property type="entry name" value="YbaK/aminoacyl-tRNA synthetase-associated domain"/>
    <property type="match status" value="1"/>
</dbReference>
<evidence type="ECO:0000313" key="7">
    <source>
        <dbReference type="EMBL" id="VTR45550.1"/>
    </source>
</evidence>
<dbReference type="NCBIfam" id="TIGR00011">
    <property type="entry name" value="YbaK_EbsC"/>
    <property type="match status" value="1"/>
</dbReference>
<dbReference type="InterPro" id="IPR004369">
    <property type="entry name" value="Prolyl-tRNA_editing_YbaK/EbsC"/>
</dbReference>
<dbReference type="Proteomes" id="UP001566204">
    <property type="component" value="Unassembled WGS sequence"/>
</dbReference>
<dbReference type="GO" id="GO:0016829">
    <property type="term" value="F:lyase activity"/>
    <property type="evidence" value="ECO:0007669"/>
    <property type="project" value="UniProtKB-KW"/>
</dbReference>
<dbReference type="InterPro" id="IPR036754">
    <property type="entry name" value="YbaK/aa-tRNA-synt-asso_dom_sf"/>
</dbReference>
<keyword evidence="3 4" id="KW-0456">Lyase</keyword>
<dbReference type="RefSeq" id="WP_028069102.1">
    <property type="nucleotide sequence ID" value="NZ_CP141191.1"/>
</dbReference>
<dbReference type="STRING" id="1123265.GCA_000686625_01579"/>
<evidence type="ECO:0000256" key="3">
    <source>
        <dbReference type="ARBA" id="ARBA00023239"/>
    </source>
</evidence>
<dbReference type="PANTHER" id="PTHR30411">
    <property type="entry name" value="CYTOPLASMIC PROTEIN"/>
    <property type="match status" value="1"/>
</dbReference>
<proteinExistence type="inferred from homology"/>
<accession>A0A4U9VF36</accession>
<evidence type="ECO:0000313" key="9">
    <source>
        <dbReference type="Proteomes" id="UP001566204"/>
    </source>
</evidence>
<dbReference type="GO" id="GO:0006412">
    <property type="term" value="P:translation"/>
    <property type="evidence" value="ECO:0007669"/>
    <property type="project" value="UniProtKB-KW"/>
</dbReference>